<reference evidence="8 9" key="1">
    <citation type="submission" date="2018-01" db="EMBL/GenBank/DDBJ databases">
        <title>Harnessing the power of phylogenomics to disentangle the directionality and signatures of interkingdom host jumping in the parasitic fungal genus Tolypocladium.</title>
        <authorList>
            <person name="Quandt C.A."/>
            <person name="Patterson W."/>
            <person name="Spatafora J.W."/>
        </authorList>
    </citation>
    <scope>NUCLEOTIDE SEQUENCE [LARGE SCALE GENOMIC DNA]</scope>
    <source>
        <strain evidence="8 9">NRBC 100945</strain>
    </source>
</reference>
<evidence type="ECO:0000256" key="1">
    <source>
        <dbReference type="ARBA" id="ARBA00008593"/>
    </source>
</evidence>
<dbReference type="InterPro" id="IPR043519">
    <property type="entry name" value="NT_sf"/>
</dbReference>
<dbReference type="GO" id="GO:0031123">
    <property type="term" value="P:RNA 3'-end processing"/>
    <property type="evidence" value="ECO:0007669"/>
    <property type="project" value="TreeGrafter"/>
</dbReference>
<evidence type="ECO:0000256" key="2">
    <source>
        <dbReference type="ARBA" id="ARBA00012388"/>
    </source>
</evidence>
<keyword evidence="3" id="KW-0479">Metal-binding</keyword>
<dbReference type="Proteomes" id="UP000237481">
    <property type="component" value="Unassembled WGS sequence"/>
</dbReference>
<organism evidence="8 9">
    <name type="scientific">Tolypocladium paradoxum</name>
    <dbReference type="NCBI Taxonomy" id="94208"/>
    <lineage>
        <taxon>Eukaryota</taxon>
        <taxon>Fungi</taxon>
        <taxon>Dikarya</taxon>
        <taxon>Ascomycota</taxon>
        <taxon>Pezizomycotina</taxon>
        <taxon>Sordariomycetes</taxon>
        <taxon>Hypocreomycetidae</taxon>
        <taxon>Hypocreales</taxon>
        <taxon>Ophiocordycipitaceae</taxon>
        <taxon>Tolypocladium</taxon>
    </lineage>
</organism>
<feature type="region of interest" description="Disordered" evidence="5">
    <location>
        <begin position="161"/>
        <end position="341"/>
    </location>
</feature>
<evidence type="ECO:0000313" key="8">
    <source>
        <dbReference type="EMBL" id="POR34761.1"/>
    </source>
</evidence>
<feature type="compositionally biased region" description="Basic residues" evidence="5">
    <location>
        <begin position="108"/>
        <end position="122"/>
    </location>
</feature>
<dbReference type="SUPFAM" id="SSF81301">
    <property type="entry name" value="Nucleotidyltransferase"/>
    <property type="match status" value="1"/>
</dbReference>
<dbReference type="SUPFAM" id="SSF81631">
    <property type="entry name" value="PAP/OAS1 substrate-binding domain"/>
    <property type="match status" value="1"/>
</dbReference>
<feature type="compositionally biased region" description="Acidic residues" evidence="5">
    <location>
        <begin position="164"/>
        <end position="173"/>
    </location>
</feature>
<dbReference type="EC" id="2.7.7.19" evidence="2"/>
<dbReference type="GO" id="GO:0043634">
    <property type="term" value="P:polyadenylation-dependent ncRNA catabolic process"/>
    <property type="evidence" value="ECO:0007669"/>
    <property type="project" value="TreeGrafter"/>
</dbReference>
<evidence type="ECO:0000259" key="7">
    <source>
        <dbReference type="Pfam" id="PF22600"/>
    </source>
</evidence>
<feature type="compositionally biased region" description="Basic residues" evidence="5">
    <location>
        <begin position="224"/>
        <end position="235"/>
    </location>
</feature>
<feature type="compositionally biased region" description="Basic and acidic residues" evidence="5">
    <location>
        <begin position="60"/>
        <end position="72"/>
    </location>
</feature>
<dbReference type="CDD" id="cd05402">
    <property type="entry name" value="NT_PAP_TUTase"/>
    <property type="match status" value="1"/>
</dbReference>
<dbReference type="GO" id="GO:0003729">
    <property type="term" value="F:mRNA binding"/>
    <property type="evidence" value="ECO:0007669"/>
    <property type="project" value="TreeGrafter"/>
</dbReference>
<dbReference type="STRING" id="94208.A0A2S4KX67"/>
<dbReference type="Gene3D" id="1.10.1410.10">
    <property type="match status" value="1"/>
</dbReference>
<evidence type="ECO:0000313" key="9">
    <source>
        <dbReference type="Proteomes" id="UP000237481"/>
    </source>
</evidence>
<dbReference type="GO" id="GO:0005730">
    <property type="term" value="C:nucleolus"/>
    <property type="evidence" value="ECO:0007669"/>
    <property type="project" value="TreeGrafter"/>
</dbReference>
<comment type="similarity">
    <text evidence="1">Belongs to the DNA polymerase type-B-like family.</text>
</comment>
<proteinExistence type="inferred from homology"/>
<dbReference type="AlphaFoldDB" id="A0A2S4KX67"/>
<feature type="domain" description="PAP-associated" evidence="6">
    <location>
        <begin position="585"/>
        <end position="643"/>
    </location>
</feature>
<keyword evidence="4" id="KW-0460">Magnesium</keyword>
<dbReference type="GO" id="GO:0031499">
    <property type="term" value="C:TRAMP complex"/>
    <property type="evidence" value="ECO:0007669"/>
    <property type="project" value="TreeGrafter"/>
</dbReference>
<feature type="compositionally biased region" description="Acidic residues" evidence="5">
    <location>
        <begin position="249"/>
        <end position="267"/>
    </location>
</feature>
<sequence>MSRNGPSAWRSDDRDGGSSRYRPPSPGYDSWRPRDERRDRAPRHQGYDSYRAPDPYRASDSYRAHDPYRAPDRAQPYPPQGDFTFRVEKPSGIEPISFTPINQPVFRRERRGHNHARGRNSNRPRWQPPPHPSERALISGQTYGLPEERLHDAAGVAKFRNLDELSDDDEVDMEISSQSSEPEPENPVRKRARTRVNSDSADAVPKWSNPDPYTALPCPDETTRKKKDMVKLIRKARVEETKPNTDAPPEAEDFISFDLTSDEDDDAPQPSQPLQPSTGFPPRPPSRPRADRPPVDTPKAPAAASTSNNDRVAQDRSGPLGSRKRTADDVVKPPDYGQLKKFSMKPSKGLLVPNWQPKKNEEPCPWSTADHSAELNMSVRLHKEIVDFYEFVRPKDFEQRIRDNLVENLKKAMKRDGRNFASAQVHPFGSFMSGLYLPTADMDLVVCSASFMKGGPPTYLGAKSWLYKFQKFLIAQGVADGDSIEVIAHARIPLVKFVDRLTGLKVDVSFENLGGVGAVDTFLAWKAQYPVMPILVTVIKHFLLMRGLNEPVNGGIGGFSVICLVVSMLQVMPQVQSRSMQPKHHLGELLLDFFELYGRHFQYQTNAISLTRPVGYIRKSEVDTFGYKNMGRLSIIDPNNPSNDIAGGSSNTPAILARFHDAYLTLRDRMNEVARHPDKGGILDEILKGDYSSFRMQRAYLKHVHEQNLGPCSD</sequence>
<name>A0A2S4KX67_9HYPO</name>
<evidence type="ECO:0000256" key="5">
    <source>
        <dbReference type="SAM" id="MobiDB-lite"/>
    </source>
</evidence>
<dbReference type="OrthoDB" id="273917at2759"/>
<dbReference type="InterPro" id="IPR045862">
    <property type="entry name" value="Trf4-like"/>
</dbReference>
<feature type="domain" description="Poly(A) RNA polymerase mitochondrial-like central palm" evidence="7">
    <location>
        <begin position="381"/>
        <end position="517"/>
    </location>
</feature>
<dbReference type="PANTHER" id="PTHR23092">
    <property type="entry name" value="POLY(A) RNA POLYMERASE"/>
    <property type="match status" value="1"/>
</dbReference>
<evidence type="ECO:0000256" key="4">
    <source>
        <dbReference type="ARBA" id="ARBA00022842"/>
    </source>
</evidence>
<dbReference type="GO" id="GO:1990817">
    <property type="term" value="F:poly(A) RNA polymerase activity"/>
    <property type="evidence" value="ECO:0007669"/>
    <property type="project" value="UniProtKB-EC"/>
</dbReference>
<comment type="caution">
    <text evidence="8">The sequence shown here is derived from an EMBL/GenBank/DDBJ whole genome shotgun (WGS) entry which is preliminary data.</text>
</comment>
<evidence type="ECO:0000259" key="6">
    <source>
        <dbReference type="Pfam" id="PF03828"/>
    </source>
</evidence>
<dbReference type="Pfam" id="PF03828">
    <property type="entry name" value="PAP_assoc"/>
    <property type="match status" value="1"/>
</dbReference>
<protein>
    <recommendedName>
        <fullName evidence="2">polynucleotide adenylyltransferase</fullName>
        <ecNumber evidence="2">2.7.7.19</ecNumber>
    </recommendedName>
</protein>
<accession>A0A2S4KX67</accession>
<dbReference type="GO" id="GO:0010605">
    <property type="term" value="P:negative regulation of macromolecule metabolic process"/>
    <property type="evidence" value="ECO:0007669"/>
    <property type="project" value="UniProtKB-ARBA"/>
</dbReference>
<dbReference type="InterPro" id="IPR002058">
    <property type="entry name" value="PAP_assoc"/>
</dbReference>
<dbReference type="EMBL" id="PKSG01000489">
    <property type="protein sequence ID" value="POR34761.1"/>
    <property type="molecule type" value="Genomic_DNA"/>
</dbReference>
<gene>
    <name evidence="8" type="ORF">TPAR_05031</name>
</gene>
<dbReference type="Gene3D" id="3.30.460.10">
    <property type="entry name" value="Beta Polymerase, domain 2"/>
    <property type="match status" value="1"/>
</dbReference>
<evidence type="ECO:0000256" key="3">
    <source>
        <dbReference type="ARBA" id="ARBA00022723"/>
    </source>
</evidence>
<dbReference type="InterPro" id="IPR054708">
    <property type="entry name" value="MTPAP-like_central"/>
</dbReference>
<dbReference type="Pfam" id="PF22600">
    <property type="entry name" value="MTPAP-like_central"/>
    <property type="match status" value="1"/>
</dbReference>
<dbReference type="GO" id="GO:0046872">
    <property type="term" value="F:metal ion binding"/>
    <property type="evidence" value="ECO:0007669"/>
    <property type="project" value="UniProtKB-KW"/>
</dbReference>
<dbReference type="PANTHER" id="PTHR23092:SF15">
    <property type="entry name" value="INACTIVE NON-CANONICAL POLY(A) RNA POLYMERASE PROTEIN TRF4-2-RELATED"/>
    <property type="match status" value="1"/>
</dbReference>
<feature type="region of interest" description="Disordered" evidence="5">
    <location>
        <begin position="1"/>
        <end position="149"/>
    </location>
</feature>
<keyword evidence="9" id="KW-1185">Reference proteome</keyword>